<keyword evidence="2" id="KW-1185">Reference proteome</keyword>
<organism evidence="1 2">
    <name type="scientific">Phanerochaete sordida</name>
    <dbReference type="NCBI Taxonomy" id="48140"/>
    <lineage>
        <taxon>Eukaryota</taxon>
        <taxon>Fungi</taxon>
        <taxon>Dikarya</taxon>
        <taxon>Basidiomycota</taxon>
        <taxon>Agaricomycotina</taxon>
        <taxon>Agaricomycetes</taxon>
        <taxon>Polyporales</taxon>
        <taxon>Phanerochaetaceae</taxon>
        <taxon>Phanerochaete</taxon>
    </lineage>
</organism>
<sequence>MRADAQMRAIALRHGCAVRGLGTIVAPVGAPGLLATRQVSSVDGVGAWQQSGPPARTVLLGTRKLGSSFDKLGLPAERPWRHRDRCCGVATMLKLSTRLATVDVGPLGTVRRACAHGV</sequence>
<dbReference type="EMBL" id="BPQB01000077">
    <property type="protein sequence ID" value="GJE97784.1"/>
    <property type="molecule type" value="Genomic_DNA"/>
</dbReference>
<proteinExistence type="predicted"/>
<evidence type="ECO:0000313" key="1">
    <source>
        <dbReference type="EMBL" id="GJE97784.1"/>
    </source>
</evidence>
<reference evidence="1 2" key="1">
    <citation type="submission" date="2021-08" db="EMBL/GenBank/DDBJ databases">
        <title>Draft Genome Sequence of Phanerochaete sordida strain YK-624.</title>
        <authorList>
            <person name="Mori T."/>
            <person name="Dohra H."/>
            <person name="Suzuki T."/>
            <person name="Kawagishi H."/>
            <person name="Hirai H."/>
        </authorList>
    </citation>
    <scope>NUCLEOTIDE SEQUENCE [LARGE SCALE GENOMIC DNA]</scope>
    <source>
        <strain evidence="1 2">YK-624</strain>
    </source>
</reference>
<dbReference type="Proteomes" id="UP000703269">
    <property type="component" value="Unassembled WGS sequence"/>
</dbReference>
<dbReference type="AlphaFoldDB" id="A0A9P3GP50"/>
<comment type="caution">
    <text evidence="1">The sequence shown here is derived from an EMBL/GenBank/DDBJ whole genome shotgun (WGS) entry which is preliminary data.</text>
</comment>
<name>A0A9P3GP50_9APHY</name>
<gene>
    <name evidence="1" type="ORF">PsYK624_140050</name>
</gene>
<accession>A0A9P3GP50</accession>
<protein>
    <submittedName>
        <fullName evidence="1">Uncharacterized protein</fullName>
    </submittedName>
</protein>
<evidence type="ECO:0000313" key="2">
    <source>
        <dbReference type="Proteomes" id="UP000703269"/>
    </source>
</evidence>